<dbReference type="EMBL" id="FNUC01000003">
    <property type="protein sequence ID" value="SEE58090.1"/>
    <property type="molecule type" value="Genomic_DNA"/>
</dbReference>
<dbReference type="PANTHER" id="PTHR33164:SF43">
    <property type="entry name" value="HTH-TYPE TRANSCRIPTIONAL REPRESSOR YETL"/>
    <property type="match status" value="1"/>
</dbReference>
<dbReference type="InterPro" id="IPR023187">
    <property type="entry name" value="Tscrpt_reg_MarR-type_CS"/>
</dbReference>
<evidence type="ECO:0000259" key="4">
    <source>
        <dbReference type="PROSITE" id="PS50995"/>
    </source>
</evidence>
<dbReference type="GO" id="GO:0006950">
    <property type="term" value="P:response to stress"/>
    <property type="evidence" value="ECO:0007669"/>
    <property type="project" value="TreeGrafter"/>
</dbReference>
<dbReference type="PANTHER" id="PTHR33164">
    <property type="entry name" value="TRANSCRIPTIONAL REGULATOR, MARR FAMILY"/>
    <property type="match status" value="1"/>
</dbReference>
<evidence type="ECO:0000256" key="3">
    <source>
        <dbReference type="ARBA" id="ARBA00023163"/>
    </source>
</evidence>
<dbReference type="Proteomes" id="UP000181980">
    <property type="component" value="Unassembled WGS sequence"/>
</dbReference>
<accession>A0A1H5K081</accession>
<keyword evidence="3" id="KW-0804">Transcription</keyword>
<dbReference type="AlphaFoldDB" id="A0A1H5K081"/>
<keyword evidence="6" id="KW-1185">Reference proteome</keyword>
<keyword evidence="1" id="KW-0805">Transcription regulation</keyword>
<evidence type="ECO:0000256" key="2">
    <source>
        <dbReference type="ARBA" id="ARBA00023125"/>
    </source>
</evidence>
<evidence type="ECO:0000313" key="5">
    <source>
        <dbReference type="EMBL" id="SEE58090.1"/>
    </source>
</evidence>
<evidence type="ECO:0000313" key="6">
    <source>
        <dbReference type="Proteomes" id="UP000181980"/>
    </source>
</evidence>
<proteinExistence type="predicted"/>
<dbReference type="GO" id="GO:0003700">
    <property type="term" value="F:DNA-binding transcription factor activity"/>
    <property type="evidence" value="ECO:0007669"/>
    <property type="project" value="InterPro"/>
</dbReference>
<protein>
    <submittedName>
        <fullName evidence="5">DNA-binding transcriptional regulator, MarR family</fullName>
    </submittedName>
</protein>
<dbReference type="SUPFAM" id="SSF46785">
    <property type="entry name" value="Winged helix' DNA-binding domain"/>
    <property type="match status" value="1"/>
</dbReference>
<dbReference type="OrthoDB" id="3821431at2"/>
<dbReference type="Gene3D" id="1.10.10.10">
    <property type="entry name" value="Winged helix-like DNA-binding domain superfamily/Winged helix DNA-binding domain"/>
    <property type="match status" value="1"/>
</dbReference>
<dbReference type="STRING" id="561176.SAMN04488561_1829"/>
<dbReference type="GO" id="GO:0003677">
    <property type="term" value="F:DNA binding"/>
    <property type="evidence" value="ECO:0007669"/>
    <property type="project" value="UniProtKB-KW"/>
</dbReference>
<evidence type="ECO:0000256" key="1">
    <source>
        <dbReference type="ARBA" id="ARBA00023015"/>
    </source>
</evidence>
<gene>
    <name evidence="5" type="ORF">SAMN04488561_1829</name>
</gene>
<dbReference type="Pfam" id="PF12802">
    <property type="entry name" value="MarR_2"/>
    <property type="match status" value="1"/>
</dbReference>
<reference evidence="6" key="1">
    <citation type="submission" date="2016-10" db="EMBL/GenBank/DDBJ databases">
        <authorList>
            <person name="Varghese N."/>
            <person name="Submissions S."/>
        </authorList>
    </citation>
    <scope>NUCLEOTIDE SEQUENCE [LARGE SCALE GENOMIC DNA]</scope>
    <source>
        <strain evidence="6">DSM 45237</strain>
    </source>
</reference>
<dbReference type="SMART" id="SM00347">
    <property type="entry name" value="HTH_MARR"/>
    <property type="match status" value="1"/>
</dbReference>
<dbReference type="PROSITE" id="PS01117">
    <property type="entry name" value="HTH_MARR_1"/>
    <property type="match status" value="1"/>
</dbReference>
<keyword evidence="2 5" id="KW-0238">DNA-binding</keyword>
<dbReference type="PROSITE" id="PS50995">
    <property type="entry name" value="HTH_MARR_2"/>
    <property type="match status" value="1"/>
</dbReference>
<name>A0A1H5K081_9ACTN</name>
<dbReference type="InterPro" id="IPR039422">
    <property type="entry name" value="MarR/SlyA-like"/>
</dbReference>
<dbReference type="InterPro" id="IPR000835">
    <property type="entry name" value="HTH_MarR-typ"/>
</dbReference>
<feature type="domain" description="HTH marR-type" evidence="4">
    <location>
        <begin position="5"/>
        <end position="144"/>
    </location>
</feature>
<organism evidence="5 6">
    <name type="scientific">Jiangella alba</name>
    <dbReference type="NCBI Taxonomy" id="561176"/>
    <lineage>
        <taxon>Bacteria</taxon>
        <taxon>Bacillati</taxon>
        <taxon>Actinomycetota</taxon>
        <taxon>Actinomycetes</taxon>
        <taxon>Jiangellales</taxon>
        <taxon>Jiangellaceae</taxon>
        <taxon>Jiangella</taxon>
    </lineage>
</organism>
<dbReference type="InterPro" id="IPR036388">
    <property type="entry name" value="WH-like_DNA-bd_sf"/>
</dbReference>
<dbReference type="InterPro" id="IPR036390">
    <property type="entry name" value="WH_DNA-bd_sf"/>
</dbReference>
<sequence length="145" mass="15759">MNPPPDPLVAAIRTTIRLARLAQQVCDDGGLTLPQYRGLSILVDDRRRAHEIATYTSTSRPAIASLTSGLERMGLIERTTAETDRRGVYYTATEKGRQVVAEIDATMAAKFTKVLGENTALLHPLASDQIEAALDAQLAHDFGPE</sequence>
<dbReference type="RefSeq" id="WP_069110835.1">
    <property type="nucleotide sequence ID" value="NZ_FNUC01000003.1"/>
</dbReference>